<dbReference type="Pfam" id="PF02687">
    <property type="entry name" value="FtsX"/>
    <property type="match status" value="1"/>
</dbReference>
<comment type="similarity">
    <text evidence="6">Belongs to the ABC-4 integral membrane protein family.</text>
</comment>
<feature type="transmembrane region" description="Helical" evidence="7">
    <location>
        <begin position="21"/>
        <end position="42"/>
    </location>
</feature>
<protein>
    <recommendedName>
        <fullName evidence="12">Multidrug ABC transporter substrate-binding protein</fullName>
    </recommendedName>
</protein>
<keyword evidence="3 7" id="KW-0812">Transmembrane</keyword>
<comment type="subcellular location">
    <subcellularLocation>
        <location evidence="1">Cell membrane</location>
        <topology evidence="1">Multi-pass membrane protein</topology>
    </subcellularLocation>
</comment>
<feature type="transmembrane region" description="Helical" evidence="7">
    <location>
        <begin position="277"/>
        <end position="308"/>
    </location>
</feature>
<dbReference type="AlphaFoldDB" id="A0A837IKW9"/>
<evidence type="ECO:0000259" key="8">
    <source>
        <dbReference type="Pfam" id="PF02687"/>
    </source>
</evidence>
<evidence type="ECO:0008006" key="12">
    <source>
        <dbReference type="Google" id="ProtNLM"/>
    </source>
</evidence>
<dbReference type="Proteomes" id="UP000034462">
    <property type="component" value="Unassembled WGS sequence"/>
</dbReference>
<dbReference type="GO" id="GO:0005886">
    <property type="term" value="C:plasma membrane"/>
    <property type="evidence" value="ECO:0007669"/>
    <property type="project" value="UniProtKB-SubCell"/>
</dbReference>
<feature type="transmembrane region" description="Helical" evidence="7">
    <location>
        <begin position="374"/>
        <end position="397"/>
    </location>
</feature>
<gene>
    <name evidence="10" type="ORF">UY25_C0004G0102</name>
</gene>
<evidence type="ECO:0000256" key="7">
    <source>
        <dbReference type="SAM" id="Phobius"/>
    </source>
</evidence>
<dbReference type="EMBL" id="LCPH01000004">
    <property type="protein sequence ID" value="KKU93062.1"/>
    <property type="molecule type" value="Genomic_DNA"/>
</dbReference>
<dbReference type="GO" id="GO:0022857">
    <property type="term" value="F:transmembrane transporter activity"/>
    <property type="evidence" value="ECO:0007669"/>
    <property type="project" value="TreeGrafter"/>
</dbReference>
<dbReference type="Pfam" id="PF12704">
    <property type="entry name" value="MacB_PCD"/>
    <property type="match status" value="1"/>
</dbReference>
<feature type="domain" description="MacB-like periplasmic core" evidence="9">
    <location>
        <begin position="21"/>
        <end position="247"/>
    </location>
</feature>
<comment type="caution">
    <text evidence="10">The sequence shown here is derived from an EMBL/GenBank/DDBJ whole genome shotgun (WGS) entry which is preliminary data.</text>
</comment>
<accession>A0A837IKW9</accession>
<evidence type="ECO:0000313" key="10">
    <source>
        <dbReference type="EMBL" id="KKU93062.1"/>
    </source>
</evidence>
<evidence type="ECO:0000256" key="6">
    <source>
        <dbReference type="ARBA" id="ARBA00038076"/>
    </source>
</evidence>
<name>A0A837IKW9_9BACT</name>
<evidence type="ECO:0000259" key="9">
    <source>
        <dbReference type="Pfam" id="PF12704"/>
    </source>
</evidence>
<proteinExistence type="inferred from homology"/>
<reference evidence="10 11" key="1">
    <citation type="journal article" date="2015" name="Nature">
        <title>rRNA introns, odd ribosomes, and small enigmatic genomes across a large radiation of phyla.</title>
        <authorList>
            <person name="Brown C.T."/>
            <person name="Hug L.A."/>
            <person name="Thomas B.C."/>
            <person name="Sharon I."/>
            <person name="Castelle C.J."/>
            <person name="Singh A."/>
            <person name="Wilkins M.J."/>
            <person name="Williams K.H."/>
            <person name="Banfield J.F."/>
        </authorList>
    </citation>
    <scope>NUCLEOTIDE SEQUENCE [LARGE SCALE GENOMIC DNA]</scope>
</reference>
<sequence>MTLQDSITTALKGLQATKSRSALTVLGIVIGISAIILMMALGSGAESLILNQIGGLGAETIVIRPGKEPSGPSDFGSTLFANSLKNRDVEALSRKENAPHIVEVMPTLVVPGSVSYEGETYQPSIIGGSVDFFSEAFQVYVQDGVTFDDADIRQNANVAVIGAKVKEELFGLSDALGQNIAIKNRKFRVVGVFPKKGQVGFFNFDELVIVPYTTAQLYLLGIDYYHEIIVKAESPGVVPRTVNDIEATLRETHNIADPKDDDFFVVTQQALVEQVQVIIGALTLFLSSVVAIALVVGGIGVMNIMLVSVTERTREIGLRKALGATQKDILLQFLLEAIILTGIGGVIGITIGGVLAFGASLIVQATFSSDWTFVFPISAVVLGVGVSTAVGFVFGIYPARQASKKSPIEALRYE</sequence>
<evidence type="ECO:0000256" key="1">
    <source>
        <dbReference type="ARBA" id="ARBA00004651"/>
    </source>
</evidence>
<evidence type="ECO:0000256" key="4">
    <source>
        <dbReference type="ARBA" id="ARBA00022989"/>
    </source>
</evidence>
<keyword evidence="4 7" id="KW-1133">Transmembrane helix</keyword>
<feature type="domain" description="ABC3 transporter permease C-terminal" evidence="8">
    <location>
        <begin position="288"/>
        <end position="407"/>
    </location>
</feature>
<dbReference type="PANTHER" id="PTHR30572">
    <property type="entry name" value="MEMBRANE COMPONENT OF TRANSPORTER-RELATED"/>
    <property type="match status" value="1"/>
</dbReference>
<organism evidence="10 11">
    <name type="scientific">Candidatus Yanofskybacteria bacterium GW2011_GWC1_48_11</name>
    <dbReference type="NCBI Taxonomy" id="1619027"/>
    <lineage>
        <taxon>Bacteria</taxon>
        <taxon>Candidatus Yanofskyibacteriota</taxon>
    </lineage>
</organism>
<keyword evidence="2" id="KW-1003">Cell membrane</keyword>
<evidence type="ECO:0000256" key="2">
    <source>
        <dbReference type="ARBA" id="ARBA00022475"/>
    </source>
</evidence>
<dbReference type="InterPro" id="IPR025857">
    <property type="entry name" value="MacB_PCD"/>
</dbReference>
<dbReference type="PANTHER" id="PTHR30572:SF4">
    <property type="entry name" value="ABC TRANSPORTER PERMEASE YTRF"/>
    <property type="match status" value="1"/>
</dbReference>
<dbReference type="InterPro" id="IPR050250">
    <property type="entry name" value="Macrolide_Exporter_MacB"/>
</dbReference>
<feature type="transmembrane region" description="Helical" evidence="7">
    <location>
        <begin position="329"/>
        <end position="362"/>
    </location>
</feature>
<evidence type="ECO:0000256" key="5">
    <source>
        <dbReference type="ARBA" id="ARBA00023136"/>
    </source>
</evidence>
<evidence type="ECO:0000313" key="11">
    <source>
        <dbReference type="Proteomes" id="UP000034462"/>
    </source>
</evidence>
<keyword evidence="5 7" id="KW-0472">Membrane</keyword>
<dbReference type="InterPro" id="IPR003838">
    <property type="entry name" value="ABC3_permease_C"/>
</dbReference>
<evidence type="ECO:0000256" key="3">
    <source>
        <dbReference type="ARBA" id="ARBA00022692"/>
    </source>
</evidence>